<feature type="compositionally biased region" description="Basic and acidic residues" evidence="6">
    <location>
        <begin position="521"/>
        <end position="534"/>
    </location>
</feature>
<evidence type="ECO:0000256" key="6">
    <source>
        <dbReference type="SAM" id="MobiDB-lite"/>
    </source>
</evidence>
<dbReference type="PANTHER" id="PTHR15741">
    <property type="entry name" value="BASIC HELIX-LOOP-HELIX ZIP TRANSCRIPTION FACTOR"/>
    <property type="match status" value="1"/>
</dbReference>
<feature type="compositionally biased region" description="Low complexity" evidence="6">
    <location>
        <begin position="444"/>
        <end position="457"/>
    </location>
</feature>
<dbReference type="Proteomes" id="UP000193642">
    <property type="component" value="Unassembled WGS sequence"/>
</dbReference>
<feature type="compositionally biased region" description="Low complexity" evidence="6">
    <location>
        <begin position="229"/>
        <end position="239"/>
    </location>
</feature>
<dbReference type="InterPro" id="IPR052207">
    <property type="entry name" value="Max-like/E-box_TFs"/>
</dbReference>
<evidence type="ECO:0000256" key="4">
    <source>
        <dbReference type="ARBA" id="ARBA00023163"/>
    </source>
</evidence>
<feature type="compositionally biased region" description="Low complexity" evidence="6">
    <location>
        <begin position="330"/>
        <end position="352"/>
    </location>
</feature>
<evidence type="ECO:0000256" key="5">
    <source>
        <dbReference type="ARBA" id="ARBA00023242"/>
    </source>
</evidence>
<keyword evidence="2" id="KW-0805">Transcription regulation</keyword>
<feature type="compositionally biased region" description="Low complexity" evidence="6">
    <location>
        <begin position="489"/>
        <end position="511"/>
    </location>
</feature>
<dbReference type="EMBL" id="MCGO01000092">
    <property type="protein sequence ID" value="ORY28741.1"/>
    <property type="molecule type" value="Genomic_DNA"/>
</dbReference>
<dbReference type="PANTHER" id="PTHR15741:SF37">
    <property type="entry name" value="LD38259P"/>
    <property type="match status" value="1"/>
</dbReference>
<feature type="compositionally biased region" description="Polar residues" evidence="6">
    <location>
        <begin position="478"/>
        <end position="488"/>
    </location>
</feature>
<feature type="compositionally biased region" description="Low complexity" evidence="6">
    <location>
        <begin position="201"/>
        <end position="215"/>
    </location>
</feature>
<dbReference type="PROSITE" id="PS50888">
    <property type="entry name" value="BHLH"/>
    <property type="match status" value="1"/>
</dbReference>
<evidence type="ECO:0000256" key="3">
    <source>
        <dbReference type="ARBA" id="ARBA00023125"/>
    </source>
</evidence>
<evidence type="ECO:0000256" key="2">
    <source>
        <dbReference type="ARBA" id="ARBA00023015"/>
    </source>
</evidence>
<feature type="compositionally biased region" description="Low complexity" evidence="6">
    <location>
        <begin position="366"/>
        <end position="379"/>
    </location>
</feature>
<name>A0A1Y2B1N3_9FUNG</name>
<dbReference type="SMART" id="SM00353">
    <property type="entry name" value="HLH"/>
    <property type="match status" value="1"/>
</dbReference>
<proteinExistence type="predicted"/>
<keyword evidence="4" id="KW-0804">Transcription</keyword>
<keyword evidence="9" id="KW-1185">Reference proteome</keyword>
<dbReference type="GO" id="GO:0000981">
    <property type="term" value="F:DNA-binding transcription factor activity, RNA polymerase II-specific"/>
    <property type="evidence" value="ECO:0007669"/>
    <property type="project" value="TreeGrafter"/>
</dbReference>
<dbReference type="GO" id="GO:0000978">
    <property type="term" value="F:RNA polymerase II cis-regulatory region sequence-specific DNA binding"/>
    <property type="evidence" value="ECO:0007669"/>
    <property type="project" value="TreeGrafter"/>
</dbReference>
<reference evidence="8 9" key="1">
    <citation type="submission" date="2016-07" db="EMBL/GenBank/DDBJ databases">
        <title>Pervasive Adenine N6-methylation of Active Genes in Fungi.</title>
        <authorList>
            <consortium name="DOE Joint Genome Institute"/>
            <person name="Mondo S.J."/>
            <person name="Dannebaum R.O."/>
            <person name="Kuo R.C."/>
            <person name="Labutti K."/>
            <person name="Haridas S."/>
            <person name="Kuo A."/>
            <person name="Salamov A."/>
            <person name="Ahrendt S.R."/>
            <person name="Lipzen A."/>
            <person name="Sullivan W."/>
            <person name="Andreopoulos W.B."/>
            <person name="Clum A."/>
            <person name="Lindquist E."/>
            <person name="Daum C."/>
            <person name="Ramamoorthy G.K."/>
            <person name="Gryganskyi A."/>
            <person name="Culley D."/>
            <person name="Magnuson J.K."/>
            <person name="James T.Y."/>
            <person name="O'Malley M.A."/>
            <person name="Stajich J.E."/>
            <person name="Spatafora J.W."/>
            <person name="Visel A."/>
            <person name="Grigoriev I.V."/>
        </authorList>
    </citation>
    <scope>NUCLEOTIDE SEQUENCE [LARGE SCALE GENOMIC DNA]</scope>
    <source>
        <strain evidence="8 9">JEL800</strain>
    </source>
</reference>
<protein>
    <recommendedName>
        <fullName evidence="7">BHLH domain-containing protein</fullName>
    </recommendedName>
</protein>
<organism evidence="8 9">
    <name type="scientific">Rhizoclosmatium globosum</name>
    <dbReference type="NCBI Taxonomy" id="329046"/>
    <lineage>
        <taxon>Eukaryota</taxon>
        <taxon>Fungi</taxon>
        <taxon>Fungi incertae sedis</taxon>
        <taxon>Chytridiomycota</taxon>
        <taxon>Chytridiomycota incertae sedis</taxon>
        <taxon>Chytridiomycetes</taxon>
        <taxon>Chytridiales</taxon>
        <taxon>Chytriomycetaceae</taxon>
        <taxon>Rhizoclosmatium</taxon>
    </lineage>
</organism>
<dbReference type="OrthoDB" id="5344169at2759"/>
<dbReference type="AlphaFoldDB" id="A0A1Y2B1N3"/>
<feature type="region of interest" description="Disordered" evidence="6">
    <location>
        <begin position="603"/>
        <end position="648"/>
    </location>
</feature>
<accession>A0A1Y2B1N3</accession>
<comment type="subcellular location">
    <subcellularLocation>
        <location evidence="1">Nucleus</location>
    </subcellularLocation>
</comment>
<evidence type="ECO:0000313" key="9">
    <source>
        <dbReference type="Proteomes" id="UP000193642"/>
    </source>
</evidence>
<gene>
    <name evidence="8" type="ORF">BCR33DRAFT_857921</name>
</gene>
<keyword evidence="3" id="KW-0238">DNA-binding</keyword>
<dbReference type="GO" id="GO:0005634">
    <property type="term" value="C:nucleus"/>
    <property type="evidence" value="ECO:0007669"/>
    <property type="project" value="UniProtKB-SubCell"/>
</dbReference>
<feature type="domain" description="BHLH" evidence="7">
    <location>
        <begin position="527"/>
        <end position="581"/>
    </location>
</feature>
<dbReference type="InterPro" id="IPR036638">
    <property type="entry name" value="HLH_DNA-bd_sf"/>
</dbReference>
<feature type="compositionally biased region" description="Low complexity" evidence="6">
    <location>
        <begin position="608"/>
        <end position="620"/>
    </location>
</feature>
<sequence>MPGMPPDYSSFGSFVIPCDPPFHRSYDVQSVQPQPQQQAAQDSQDYQLHLLKLMAHSHRLSQQQQQQHLAMTFTNLLSSGPYLLHPLHGQQPQHQTHESSTTVSNCPTPAFRHYALESPILEHIADSASNFLPLPPPPPPPSFSASSFSSFAMQHSPYHFATPVHPVASIMSTENSQQQDNTDETPEQEPSLLYNNILQQQAAQNQQHQHNPQNPGQVQAADAGLPYPSFTNSTSSSTNGPATEYNHHYDHQQQSTPNTDQPKKRTVKQRQTPYSRPPVDDAIPTLSPIAANPAIDMMSIAAAQNLVAAQSMAMFNYPNNMFPAVGLWDPSSSSASSADPTSQQSQSQQNQSTEHEHGSLADLLRTTPTDDNTTGGTPTMPNQNQLQHQQNRVNSGRTSPVDSSSAAAVAAYHKACSQQAQQQAQQAIQQQQQQQQQQDQYNQYQQQQIQQHQQQTQLPPPQPFQNYNPPQMVPLDSLYSNATTLFGQSSNSSSTEILNSSLSTNNNNNNDQQDDEPNLDPNERQVRERRVHRDAEKLRRESLKNGFERMKELLPDTVLNEKKSWSQSRLLDSGLQYIQELQAEKKQREREIRRLHEVIRRLSRAVSGQQQQQQQQQQGGVTPTMPINGGGGGNGGVGGLVNGGNQSI</sequence>
<evidence type="ECO:0000313" key="8">
    <source>
        <dbReference type="EMBL" id="ORY28741.1"/>
    </source>
</evidence>
<dbReference type="Gene3D" id="4.10.280.10">
    <property type="entry name" value="Helix-loop-helix DNA-binding domain"/>
    <property type="match status" value="1"/>
</dbReference>
<feature type="region of interest" description="Disordered" evidence="6">
    <location>
        <begin position="201"/>
        <end position="285"/>
    </location>
</feature>
<dbReference type="InterPro" id="IPR011598">
    <property type="entry name" value="bHLH_dom"/>
</dbReference>
<evidence type="ECO:0000256" key="1">
    <source>
        <dbReference type="ARBA" id="ARBA00004123"/>
    </source>
</evidence>
<comment type="caution">
    <text evidence="8">The sequence shown here is derived from an EMBL/GenBank/DDBJ whole genome shotgun (WGS) entry which is preliminary data.</text>
</comment>
<feature type="region of interest" description="Disordered" evidence="6">
    <location>
        <begin position="330"/>
        <end position="406"/>
    </location>
</feature>
<dbReference type="GO" id="GO:0046983">
    <property type="term" value="F:protein dimerization activity"/>
    <property type="evidence" value="ECO:0007669"/>
    <property type="project" value="InterPro"/>
</dbReference>
<evidence type="ECO:0000259" key="7">
    <source>
        <dbReference type="PROSITE" id="PS50888"/>
    </source>
</evidence>
<feature type="compositionally biased region" description="Gly residues" evidence="6">
    <location>
        <begin position="628"/>
        <end position="642"/>
    </location>
</feature>
<dbReference type="Pfam" id="PF00010">
    <property type="entry name" value="HLH"/>
    <property type="match status" value="1"/>
</dbReference>
<feature type="region of interest" description="Disordered" evidence="6">
    <location>
        <begin position="444"/>
        <end position="534"/>
    </location>
</feature>
<keyword evidence="5" id="KW-0539">Nucleus</keyword>
<dbReference type="SUPFAM" id="SSF47459">
    <property type="entry name" value="HLH, helix-loop-helix DNA-binding domain"/>
    <property type="match status" value="1"/>
</dbReference>
<feature type="compositionally biased region" description="Polar residues" evidence="6">
    <location>
        <begin position="380"/>
        <end position="402"/>
    </location>
</feature>